<comment type="caution">
    <text evidence="1">The sequence shown here is derived from an EMBL/GenBank/DDBJ whole genome shotgun (WGS) entry which is preliminary data.</text>
</comment>
<protein>
    <submittedName>
        <fullName evidence="1">Uncharacterized protein</fullName>
    </submittedName>
</protein>
<accession>A0A8X7BPV9</accession>
<dbReference type="AlphaFoldDB" id="A0A8X7BPV9"/>
<dbReference type="EMBL" id="BMAV01001134">
    <property type="protein sequence ID" value="GFY38973.1"/>
    <property type="molecule type" value="Genomic_DNA"/>
</dbReference>
<reference evidence="1" key="1">
    <citation type="submission" date="2020-08" db="EMBL/GenBank/DDBJ databases">
        <title>Multicomponent nature underlies the extraordinary mechanical properties of spider dragline silk.</title>
        <authorList>
            <person name="Kono N."/>
            <person name="Nakamura H."/>
            <person name="Mori M."/>
            <person name="Yoshida Y."/>
            <person name="Ohtoshi R."/>
            <person name="Malay A.D."/>
            <person name="Moran D.A.P."/>
            <person name="Tomita M."/>
            <person name="Numata K."/>
            <person name="Arakawa K."/>
        </authorList>
    </citation>
    <scope>NUCLEOTIDE SEQUENCE</scope>
</reference>
<sequence>MNLGSDFHLSSRRRRSSLPKQETEFCLHPLQWCPIEQLAICTSLTSTIVWPRGGGRVEHPVQESMASKPLNWAFSFRSENYNSTDRFFIKEERSRSRHERETAAD</sequence>
<name>A0A8X7BPV9_9ARAC</name>
<keyword evidence="2" id="KW-1185">Reference proteome</keyword>
<evidence type="ECO:0000313" key="2">
    <source>
        <dbReference type="Proteomes" id="UP000886998"/>
    </source>
</evidence>
<gene>
    <name evidence="1" type="ORF">TNIN_121911</name>
</gene>
<proteinExistence type="predicted"/>
<organism evidence="1 2">
    <name type="scientific">Trichonephila inaurata madagascariensis</name>
    <dbReference type="NCBI Taxonomy" id="2747483"/>
    <lineage>
        <taxon>Eukaryota</taxon>
        <taxon>Metazoa</taxon>
        <taxon>Ecdysozoa</taxon>
        <taxon>Arthropoda</taxon>
        <taxon>Chelicerata</taxon>
        <taxon>Arachnida</taxon>
        <taxon>Araneae</taxon>
        <taxon>Araneomorphae</taxon>
        <taxon>Entelegynae</taxon>
        <taxon>Araneoidea</taxon>
        <taxon>Nephilidae</taxon>
        <taxon>Trichonephila</taxon>
        <taxon>Trichonephila inaurata</taxon>
    </lineage>
</organism>
<dbReference type="Proteomes" id="UP000886998">
    <property type="component" value="Unassembled WGS sequence"/>
</dbReference>
<evidence type="ECO:0000313" key="1">
    <source>
        <dbReference type="EMBL" id="GFY38973.1"/>
    </source>
</evidence>